<evidence type="ECO:0000256" key="1">
    <source>
        <dbReference type="ARBA" id="ARBA00006845"/>
    </source>
</evidence>
<proteinExistence type="inferred from homology"/>
<evidence type="ECO:0000313" key="3">
    <source>
        <dbReference type="EMBL" id="MBD8504587.1"/>
    </source>
</evidence>
<dbReference type="InterPro" id="IPR035905">
    <property type="entry name" value="Barstar-like_sf"/>
</dbReference>
<keyword evidence="4" id="KW-1185">Reference proteome</keyword>
<reference evidence="4" key="1">
    <citation type="submission" date="2023-07" db="EMBL/GenBank/DDBJ databases">
        <title>Thauera sp. CAU 1555 isolated from sand of Yaerae Beach.</title>
        <authorList>
            <person name="Kim W."/>
        </authorList>
    </citation>
    <scope>NUCLEOTIDE SEQUENCE [LARGE SCALE GENOMIC DNA]</scope>
    <source>
        <strain evidence="4">CAU 1555</strain>
    </source>
</reference>
<name>A0ABR9BDY4_9RHOO</name>
<accession>A0ABR9BDY4</accession>
<comment type="similarity">
    <text evidence="1">Belongs to the barstar family.</text>
</comment>
<dbReference type="RefSeq" id="WP_187719316.1">
    <property type="nucleotide sequence ID" value="NZ_JACTAH010000002.1"/>
</dbReference>
<evidence type="ECO:0000259" key="2">
    <source>
        <dbReference type="Pfam" id="PF01337"/>
    </source>
</evidence>
<feature type="domain" description="Barstar (barnase inhibitor)" evidence="2">
    <location>
        <begin position="38"/>
        <end position="131"/>
    </location>
</feature>
<dbReference type="EMBL" id="JACYTO010000002">
    <property type="protein sequence ID" value="MBD8504587.1"/>
    <property type="molecule type" value="Genomic_DNA"/>
</dbReference>
<dbReference type="InterPro" id="IPR000468">
    <property type="entry name" value="Barstar"/>
</dbReference>
<sequence length="145" mass="15465">MSPDTLPDLPPLDTPGVHPLPADGIAGLVSAAGAAGIRLHRIDLAARRGKAGLLAALAEGLSFPAWFGHNWDALSDCLADLSWLPETCVAVVLEHAEHLAESDPDDYLTMLEVFAEAAESWAAEGRRLILFAPRPPRRCDSPQPD</sequence>
<evidence type="ECO:0000313" key="4">
    <source>
        <dbReference type="Proteomes" id="UP000603602"/>
    </source>
</evidence>
<dbReference type="Proteomes" id="UP000603602">
    <property type="component" value="Unassembled WGS sequence"/>
</dbReference>
<comment type="caution">
    <text evidence="3">The sequence shown here is derived from an EMBL/GenBank/DDBJ whole genome shotgun (WGS) entry which is preliminary data.</text>
</comment>
<dbReference type="SUPFAM" id="SSF52038">
    <property type="entry name" value="Barstar-related"/>
    <property type="match status" value="1"/>
</dbReference>
<gene>
    <name evidence="3" type="ORF">IFO67_16980</name>
</gene>
<dbReference type="CDD" id="cd05141">
    <property type="entry name" value="Barstar_evA4336-like"/>
    <property type="match status" value="1"/>
</dbReference>
<organism evidence="3 4">
    <name type="scientific">Thauera sedimentorum</name>
    <dbReference type="NCBI Taxonomy" id="2767595"/>
    <lineage>
        <taxon>Bacteria</taxon>
        <taxon>Pseudomonadati</taxon>
        <taxon>Pseudomonadota</taxon>
        <taxon>Betaproteobacteria</taxon>
        <taxon>Rhodocyclales</taxon>
        <taxon>Zoogloeaceae</taxon>
        <taxon>Thauera</taxon>
    </lineage>
</organism>
<protein>
    <submittedName>
        <fullName evidence="3">Barstar family protein</fullName>
    </submittedName>
</protein>
<dbReference type="Gene3D" id="3.30.370.10">
    <property type="entry name" value="Barstar-like"/>
    <property type="match status" value="1"/>
</dbReference>
<dbReference type="Pfam" id="PF01337">
    <property type="entry name" value="Barstar"/>
    <property type="match status" value="1"/>
</dbReference>